<dbReference type="Proteomes" id="UP001277972">
    <property type="component" value="Unassembled WGS sequence"/>
</dbReference>
<dbReference type="EMBL" id="JAWZSR010000001">
    <property type="protein sequence ID" value="MDX8044991.1"/>
    <property type="molecule type" value="Genomic_DNA"/>
</dbReference>
<keyword evidence="2" id="KW-1185">Reference proteome</keyword>
<comment type="caution">
    <text evidence="1">The sequence shown here is derived from an EMBL/GenBank/DDBJ whole genome shotgun (WGS) entry which is preliminary data.</text>
</comment>
<evidence type="ECO:0000313" key="1">
    <source>
        <dbReference type="EMBL" id="MDX8044991.1"/>
    </source>
</evidence>
<proteinExistence type="predicted"/>
<organism evidence="1 2">
    <name type="scientific">Gracilibacillus pellucidus</name>
    <dbReference type="NCBI Taxonomy" id="3095368"/>
    <lineage>
        <taxon>Bacteria</taxon>
        <taxon>Bacillati</taxon>
        <taxon>Bacillota</taxon>
        <taxon>Bacilli</taxon>
        <taxon>Bacillales</taxon>
        <taxon>Bacillaceae</taxon>
        <taxon>Gracilibacillus</taxon>
    </lineage>
</organism>
<name>A0ACC6M205_9BACI</name>
<reference evidence="1" key="1">
    <citation type="submission" date="2023-11" db="EMBL/GenBank/DDBJ databases">
        <title>Gracilibacillus pellucida a moderately halophilic bacterium isolated from saline soil in Xinjiang province.</title>
        <authorList>
            <person name="Zhang Z."/>
            <person name="Tan F."/>
            <person name="Wang Y."/>
            <person name="Xia M."/>
        </authorList>
    </citation>
    <scope>NUCLEOTIDE SEQUENCE</scope>
    <source>
        <strain evidence="1">S3-1-1</strain>
    </source>
</reference>
<accession>A0ACC6M205</accession>
<protein>
    <submittedName>
        <fullName evidence="1">TetR/AcrR family transcriptional regulator</fullName>
    </submittedName>
</protein>
<sequence>MLLFWQNGYEGTSIPALLKAMNISRSSLYDTFTDKQTLYIDALEHYRTIHAKNREILEQATSAKEGINRFFTAHIAKAYDTSLPGGCFVTNAAITVDSAKDKHVNTLIRESFYQLEKAFYTLLQKGQNNGEIDKTTQIKPLATLLLNVNHSINVMAKAGKDKHELEKMISFILDTYL</sequence>
<gene>
    <name evidence="1" type="ORF">SH601_03245</name>
</gene>
<evidence type="ECO:0000313" key="2">
    <source>
        <dbReference type="Proteomes" id="UP001277972"/>
    </source>
</evidence>